<dbReference type="Pfam" id="PF14111">
    <property type="entry name" value="DUF4283"/>
    <property type="match status" value="1"/>
</dbReference>
<evidence type="ECO:0000313" key="2">
    <source>
        <dbReference type="EMBL" id="KAL0399389.1"/>
    </source>
</evidence>
<reference evidence="2" key="2">
    <citation type="journal article" date="2024" name="Plant">
        <title>Genomic evolution and insights into agronomic trait innovations of Sesamum species.</title>
        <authorList>
            <person name="Miao H."/>
            <person name="Wang L."/>
            <person name="Qu L."/>
            <person name="Liu H."/>
            <person name="Sun Y."/>
            <person name="Le M."/>
            <person name="Wang Q."/>
            <person name="Wei S."/>
            <person name="Zheng Y."/>
            <person name="Lin W."/>
            <person name="Duan Y."/>
            <person name="Cao H."/>
            <person name="Xiong S."/>
            <person name="Wang X."/>
            <person name="Wei L."/>
            <person name="Li C."/>
            <person name="Ma Q."/>
            <person name="Ju M."/>
            <person name="Zhao R."/>
            <person name="Li G."/>
            <person name="Mu C."/>
            <person name="Tian Q."/>
            <person name="Mei H."/>
            <person name="Zhang T."/>
            <person name="Gao T."/>
            <person name="Zhang H."/>
        </authorList>
    </citation>
    <scope>NUCLEOTIDE SEQUENCE</scope>
    <source>
        <strain evidence="2">G02</strain>
    </source>
</reference>
<sequence>MAADLGRLGTALSLTEEEEAGWVLPTGVWHAEPFTRGFFIVGRLVSTKSFHSEALHTTLKTAFNPVRGMDFKMIAGERFLLKFFHALDRDRVLARCPWAYDKNLLVLAPVDAAEDPVCVDLNWCDFHIHIHGLPLGKMTKEIATFIGNKLGKFKDVDSDSMAKCGVPRCELEQRLT</sequence>
<feature type="domain" description="DUF4283" evidence="1">
    <location>
        <begin position="38"/>
        <end position="113"/>
    </location>
</feature>
<evidence type="ECO:0000259" key="1">
    <source>
        <dbReference type="Pfam" id="PF14111"/>
    </source>
</evidence>
<dbReference type="EMBL" id="JACGWJ010000009">
    <property type="protein sequence ID" value="KAL0399389.1"/>
    <property type="molecule type" value="Genomic_DNA"/>
</dbReference>
<protein>
    <recommendedName>
        <fullName evidence="1">DUF4283 domain-containing protein</fullName>
    </recommendedName>
</protein>
<organism evidence="2">
    <name type="scientific">Sesamum radiatum</name>
    <name type="common">Black benniseed</name>
    <dbReference type="NCBI Taxonomy" id="300843"/>
    <lineage>
        <taxon>Eukaryota</taxon>
        <taxon>Viridiplantae</taxon>
        <taxon>Streptophyta</taxon>
        <taxon>Embryophyta</taxon>
        <taxon>Tracheophyta</taxon>
        <taxon>Spermatophyta</taxon>
        <taxon>Magnoliopsida</taxon>
        <taxon>eudicotyledons</taxon>
        <taxon>Gunneridae</taxon>
        <taxon>Pentapetalae</taxon>
        <taxon>asterids</taxon>
        <taxon>lamiids</taxon>
        <taxon>Lamiales</taxon>
        <taxon>Pedaliaceae</taxon>
        <taxon>Sesamum</taxon>
    </lineage>
</organism>
<dbReference type="InterPro" id="IPR040256">
    <property type="entry name" value="At4g02000-like"/>
</dbReference>
<name>A0AAW2T3V4_SESRA</name>
<dbReference type="PANTHER" id="PTHR31286">
    <property type="entry name" value="GLYCINE-RICH CELL WALL STRUCTURAL PROTEIN 1.8-LIKE"/>
    <property type="match status" value="1"/>
</dbReference>
<dbReference type="PANTHER" id="PTHR31286:SF153">
    <property type="entry name" value="DUF4283 DOMAIN PROTEIN"/>
    <property type="match status" value="1"/>
</dbReference>
<dbReference type="InterPro" id="IPR025558">
    <property type="entry name" value="DUF4283"/>
</dbReference>
<gene>
    <name evidence="2" type="ORF">Sradi_2282200</name>
</gene>
<accession>A0AAW2T3V4</accession>
<reference evidence="2" key="1">
    <citation type="submission" date="2020-06" db="EMBL/GenBank/DDBJ databases">
        <authorList>
            <person name="Li T."/>
            <person name="Hu X."/>
            <person name="Zhang T."/>
            <person name="Song X."/>
            <person name="Zhang H."/>
            <person name="Dai N."/>
            <person name="Sheng W."/>
            <person name="Hou X."/>
            <person name="Wei L."/>
        </authorList>
    </citation>
    <scope>NUCLEOTIDE SEQUENCE</scope>
    <source>
        <strain evidence="2">G02</strain>
        <tissue evidence="2">Leaf</tissue>
    </source>
</reference>
<proteinExistence type="predicted"/>
<comment type="caution">
    <text evidence="2">The sequence shown here is derived from an EMBL/GenBank/DDBJ whole genome shotgun (WGS) entry which is preliminary data.</text>
</comment>
<dbReference type="AlphaFoldDB" id="A0AAW2T3V4"/>